<evidence type="ECO:0000259" key="10">
    <source>
        <dbReference type="Pfam" id="PF03918"/>
    </source>
</evidence>
<keyword evidence="9" id="KW-0472">Membrane</keyword>
<evidence type="ECO:0000256" key="6">
    <source>
        <dbReference type="ARBA" id="ARBA00023004"/>
    </source>
</evidence>
<dbReference type="FunFam" id="1.10.8.640:FF:000001">
    <property type="entry name" value="Cytochrome c-type biogenesis protein"/>
    <property type="match status" value="1"/>
</dbReference>
<name>A0A9W6GRC2_9HYPH</name>
<comment type="similarity">
    <text evidence="1 9">Belongs to the CcmH/CycL/Ccl2/NrfF family.</text>
</comment>
<dbReference type="GO" id="GO:0046872">
    <property type="term" value="F:metal ion binding"/>
    <property type="evidence" value="ECO:0007669"/>
    <property type="project" value="UniProtKB-KW"/>
</dbReference>
<comment type="subcellular location">
    <subcellularLocation>
        <location evidence="8">Membrane</location>
        <topology evidence="8">Single-pass membrane protein</topology>
        <orientation evidence="8">Periplasmic side</orientation>
    </subcellularLocation>
</comment>
<evidence type="ECO:0000256" key="2">
    <source>
        <dbReference type="ARBA" id="ARBA00022617"/>
    </source>
</evidence>
<keyword evidence="6 9" id="KW-0408">Iron</keyword>
<dbReference type="PANTHER" id="PTHR47870">
    <property type="entry name" value="CYTOCHROME C-TYPE BIOGENESIS PROTEIN CCMH"/>
    <property type="match status" value="1"/>
</dbReference>
<evidence type="ECO:0000256" key="4">
    <source>
        <dbReference type="ARBA" id="ARBA00022729"/>
    </source>
</evidence>
<accession>A0A9W6GRC2</accession>
<dbReference type="InterPro" id="IPR005616">
    <property type="entry name" value="CcmH/CycL/Ccl2/NrfF_N"/>
</dbReference>
<sequence>MMREAPSLSLPRFTGEGTLTISNVDEVSRPTPSPAKRGRVGVGALAGATLLLMTPVLAVTPAEKLSDPAMEARARAITSELRCLVCQNQSVDDSDASLAKDLRTLVRDKLKEGLTDAQVKDYVHERYGDFVLLRPPVKMETILLWTAPLLALLAGAAAVWTAARRRRAPAGPAVLTEEERVRLKALGVERDLDR</sequence>
<dbReference type="PANTHER" id="PTHR47870:SF1">
    <property type="entry name" value="CYTOCHROME C-TYPE BIOGENESIS PROTEIN CCMH"/>
    <property type="match status" value="1"/>
</dbReference>
<feature type="domain" description="CcmH/CycL/Ccl2/NrfF N-terminal" evidence="10">
    <location>
        <begin position="49"/>
        <end position="186"/>
    </location>
</feature>
<dbReference type="Pfam" id="PF03918">
    <property type="entry name" value="CcmH"/>
    <property type="match status" value="1"/>
</dbReference>
<evidence type="ECO:0000256" key="1">
    <source>
        <dbReference type="ARBA" id="ARBA00010342"/>
    </source>
</evidence>
<dbReference type="Proteomes" id="UP001144323">
    <property type="component" value="Unassembled WGS sequence"/>
</dbReference>
<keyword evidence="9" id="KW-0812">Transmembrane</keyword>
<proteinExistence type="inferred from homology"/>
<dbReference type="EMBL" id="BSEC01000001">
    <property type="protein sequence ID" value="GLI91667.1"/>
    <property type="molecule type" value="Genomic_DNA"/>
</dbReference>
<dbReference type="GO" id="GO:0005886">
    <property type="term" value="C:plasma membrane"/>
    <property type="evidence" value="ECO:0007669"/>
    <property type="project" value="TreeGrafter"/>
</dbReference>
<feature type="transmembrane region" description="Helical" evidence="9">
    <location>
        <begin position="40"/>
        <end position="60"/>
    </location>
</feature>
<evidence type="ECO:0000256" key="5">
    <source>
        <dbReference type="ARBA" id="ARBA00022748"/>
    </source>
</evidence>
<protein>
    <recommendedName>
        <fullName evidence="9">Cytochrome c-type biogenesis protein</fullName>
    </recommendedName>
</protein>
<evidence type="ECO:0000313" key="12">
    <source>
        <dbReference type="Proteomes" id="UP001144323"/>
    </source>
</evidence>
<evidence type="ECO:0000256" key="3">
    <source>
        <dbReference type="ARBA" id="ARBA00022723"/>
    </source>
</evidence>
<keyword evidence="3 9" id="KW-0479">Metal-binding</keyword>
<evidence type="ECO:0000256" key="7">
    <source>
        <dbReference type="ARBA" id="ARBA00037230"/>
    </source>
</evidence>
<keyword evidence="5" id="KW-0201">Cytochrome c-type biogenesis</keyword>
<organism evidence="11 12">
    <name type="scientific">Methylocystis echinoides</name>
    <dbReference type="NCBI Taxonomy" id="29468"/>
    <lineage>
        <taxon>Bacteria</taxon>
        <taxon>Pseudomonadati</taxon>
        <taxon>Pseudomonadota</taxon>
        <taxon>Alphaproteobacteria</taxon>
        <taxon>Hyphomicrobiales</taxon>
        <taxon>Methylocystaceae</taxon>
        <taxon>Methylocystis</taxon>
    </lineage>
</organism>
<dbReference type="Gene3D" id="1.10.8.640">
    <property type="entry name" value="Cytochrome C biogenesis protein"/>
    <property type="match status" value="1"/>
</dbReference>
<evidence type="ECO:0000313" key="11">
    <source>
        <dbReference type="EMBL" id="GLI91667.1"/>
    </source>
</evidence>
<dbReference type="InterPro" id="IPR051263">
    <property type="entry name" value="C-type_cytochrome_biogenesis"/>
</dbReference>
<keyword evidence="12" id="KW-1185">Reference proteome</keyword>
<evidence type="ECO:0000256" key="9">
    <source>
        <dbReference type="RuleBase" id="RU364112"/>
    </source>
</evidence>
<comment type="function">
    <text evidence="7">Required for the biogenesis of c-type cytochromes. Possible subunit of a heme lyase.</text>
</comment>
<keyword evidence="4 9" id="KW-0732">Signal</keyword>
<feature type="transmembrane region" description="Helical" evidence="9">
    <location>
        <begin position="142"/>
        <end position="163"/>
    </location>
</feature>
<keyword evidence="9" id="KW-1133">Transmembrane helix</keyword>
<gene>
    <name evidence="11" type="ORF">LMG27198_06590</name>
</gene>
<reference evidence="11" key="1">
    <citation type="journal article" date="2023" name="Int. J. Syst. Evol. Microbiol.">
        <title>Methylocystis iwaonis sp. nov., a type II methane-oxidizing bacterium from surface soil of a rice paddy field in Japan, and emended description of the genus Methylocystis (ex Whittenbury et al. 1970) Bowman et al. 1993.</title>
        <authorList>
            <person name="Kaise H."/>
            <person name="Sawadogo J.B."/>
            <person name="Alam M.S."/>
            <person name="Ueno C."/>
            <person name="Dianou D."/>
            <person name="Shinjo R."/>
            <person name="Asakawa S."/>
        </authorList>
    </citation>
    <scope>NUCLEOTIDE SEQUENCE</scope>
    <source>
        <strain evidence="11">LMG27198</strain>
    </source>
</reference>
<evidence type="ECO:0000256" key="8">
    <source>
        <dbReference type="ARBA" id="ARBA00060491"/>
    </source>
</evidence>
<dbReference type="AlphaFoldDB" id="A0A9W6GRC2"/>
<dbReference type="InterPro" id="IPR038297">
    <property type="entry name" value="CcmH/CycL/NrfF/Ccl2_sf"/>
</dbReference>
<keyword evidence="2 9" id="KW-0349">Heme</keyword>
<dbReference type="CDD" id="cd16378">
    <property type="entry name" value="CcmH_N"/>
    <property type="match status" value="1"/>
</dbReference>
<comment type="caution">
    <text evidence="11">The sequence shown here is derived from an EMBL/GenBank/DDBJ whole genome shotgun (WGS) entry which is preliminary data.</text>
</comment>
<dbReference type="GO" id="GO:0017004">
    <property type="term" value="P:cytochrome complex assembly"/>
    <property type="evidence" value="ECO:0007669"/>
    <property type="project" value="UniProtKB-KW"/>
</dbReference>